<accession>M2VEL4</accession>
<dbReference type="EMBL" id="AOBS01000079">
    <property type="protein sequence ID" value="EMD98138.1"/>
    <property type="molecule type" value="Genomic_DNA"/>
</dbReference>
<dbReference type="OrthoDB" id="114943at2"/>
<protein>
    <recommendedName>
        <fullName evidence="3">Heme oxygenase</fullName>
    </recommendedName>
</protein>
<organism evidence="1 2">
    <name type="scientific">Stutzerimonas stutzeri NF13</name>
    <dbReference type="NCBI Taxonomy" id="1212548"/>
    <lineage>
        <taxon>Bacteria</taxon>
        <taxon>Pseudomonadati</taxon>
        <taxon>Pseudomonadota</taxon>
        <taxon>Gammaproteobacteria</taxon>
        <taxon>Pseudomonadales</taxon>
        <taxon>Pseudomonadaceae</taxon>
        <taxon>Stutzerimonas</taxon>
    </lineage>
</organism>
<dbReference type="Gene3D" id="1.20.910.10">
    <property type="entry name" value="Heme oxygenase-like"/>
    <property type="match status" value="1"/>
</dbReference>
<dbReference type="SUPFAM" id="SSF48613">
    <property type="entry name" value="Heme oxygenase-like"/>
    <property type="match status" value="1"/>
</dbReference>
<dbReference type="AlphaFoldDB" id="M2VEL4"/>
<comment type="caution">
    <text evidence="1">The sequence shown here is derived from an EMBL/GenBank/DDBJ whole genome shotgun (WGS) entry which is preliminary data.</text>
</comment>
<proteinExistence type="predicted"/>
<dbReference type="PATRIC" id="fig|1212548.4.peg.4058"/>
<dbReference type="eggNOG" id="COG3230">
    <property type="taxonomic scope" value="Bacteria"/>
</dbReference>
<dbReference type="CDD" id="cd19166">
    <property type="entry name" value="HemeO-bac"/>
    <property type="match status" value="1"/>
</dbReference>
<name>M2VEL4_STUST</name>
<reference evidence="1 2" key="1">
    <citation type="journal article" date="2013" name="Genome Announc.">
        <title>Draft Genome of Pseudomonas stutzeri Strain NF13, a Nitrogen Fixer Isolated from the Galapagos Rift Hydrothermal Vent.</title>
        <authorList>
            <person name="Pena A."/>
            <person name="Busquets A."/>
            <person name="Gomila M."/>
            <person name="Mayol J."/>
            <person name="Bosch R."/>
            <person name="Nogales B."/>
            <person name="Garcia-Valdes E."/>
            <person name="Bennasar A."/>
            <person name="Lalucat J."/>
        </authorList>
    </citation>
    <scope>NUCLEOTIDE SEQUENCE [LARGE SCALE GENOMIC DNA]</scope>
    <source>
        <strain evidence="1 2">NF13</strain>
    </source>
</reference>
<evidence type="ECO:0000313" key="2">
    <source>
        <dbReference type="Proteomes" id="UP000011700"/>
    </source>
</evidence>
<dbReference type="RefSeq" id="WP_003303679.1">
    <property type="nucleotide sequence ID" value="NZ_AOBS01000079.1"/>
</dbReference>
<dbReference type="InterPro" id="IPR016084">
    <property type="entry name" value="Haem_Oase-like_multi-hlx"/>
</dbReference>
<gene>
    <name evidence="1" type="ORF">B381_20571</name>
</gene>
<dbReference type="Proteomes" id="UP000011700">
    <property type="component" value="Unassembled WGS sequence"/>
</dbReference>
<evidence type="ECO:0000313" key="1">
    <source>
        <dbReference type="EMBL" id="EMD98138.1"/>
    </source>
</evidence>
<sequence>MAELRARLRQATAPLHEQVDAAFSSFSLDQPDGYRRFLRAHSRVLSATEIALERAGFADLLDDWPMRVRRHALWADLAELECPPPPALSLPSLSDFASCWGVAYVLEGSRLGGRVLARRIRQANPTAPVRYLEHGDVARLWPAFLARLEQDAASCAWDPMLVAAERTFALFTEAAALEHDCEYV</sequence>
<evidence type="ECO:0008006" key="3">
    <source>
        <dbReference type="Google" id="ProtNLM"/>
    </source>
</evidence>